<evidence type="ECO:0000256" key="2">
    <source>
        <dbReference type="ARBA" id="ARBA00022525"/>
    </source>
</evidence>
<comment type="subcellular location">
    <subcellularLocation>
        <location evidence="1">Secreted</location>
    </subcellularLocation>
</comment>
<accession>A0AAV2H0U0</accession>
<dbReference type="EMBL" id="CAXITT010000014">
    <property type="protein sequence ID" value="CAL1527228.1"/>
    <property type="molecule type" value="Genomic_DNA"/>
</dbReference>
<sequence length="77" mass="8301">MVVSDQDTPTTEDGDLLTQTCNCCVGRVKALRIVELDCNLGKKKRGFYTLLDGCECRACGAKGDSFSSNKKHSNSAP</sequence>
<dbReference type="Proteomes" id="UP001497497">
    <property type="component" value="Unassembled WGS sequence"/>
</dbReference>
<name>A0AAV2H0U0_LYMST</name>
<dbReference type="Pfam" id="PF00007">
    <property type="entry name" value="Cys_knot"/>
    <property type="match status" value="1"/>
</dbReference>
<evidence type="ECO:0000256" key="1">
    <source>
        <dbReference type="ARBA" id="ARBA00004613"/>
    </source>
</evidence>
<comment type="caution">
    <text evidence="5">The sequence shown here is derived from an EMBL/GenBank/DDBJ whole genome shotgun (WGS) entry which is preliminary data.</text>
</comment>
<reference evidence="5 6" key="1">
    <citation type="submission" date="2024-04" db="EMBL/GenBank/DDBJ databases">
        <authorList>
            <consortium name="Genoscope - CEA"/>
            <person name="William W."/>
        </authorList>
    </citation>
    <scope>NUCLEOTIDE SEQUENCE [LARGE SCALE GENOMIC DNA]</scope>
</reference>
<keyword evidence="6" id="KW-1185">Reference proteome</keyword>
<feature type="domain" description="CTCK" evidence="4">
    <location>
        <begin position="23"/>
        <end position="59"/>
    </location>
</feature>
<organism evidence="5 6">
    <name type="scientific">Lymnaea stagnalis</name>
    <name type="common">Great pond snail</name>
    <name type="synonym">Helix stagnalis</name>
    <dbReference type="NCBI Taxonomy" id="6523"/>
    <lineage>
        <taxon>Eukaryota</taxon>
        <taxon>Metazoa</taxon>
        <taxon>Spiralia</taxon>
        <taxon>Lophotrochozoa</taxon>
        <taxon>Mollusca</taxon>
        <taxon>Gastropoda</taxon>
        <taxon>Heterobranchia</taxon>
        <taxon>Euthyneura</taxon>
        <taxon>Panpulmonata</taxon>
        <taxon>Hygrophila</taxon>
        <taxon>Lymnaeoidea</taxon>
        <taxon>Lymnaeidae</taxon>
        <taxon>Lymnaea</taxon>
    </lineage>
</organism>
<dbReference type="AlphaFoldDB" id="A0AAV2H0U0"/>
<dbReference type="PROSITE" id="PS01185">
    <property type="entry name" value="CTCK_1"/>
    <property type="match status" value="1"/>
</dbReference>
<dbReference type="InterPro" id="IPR006208">
    <property type="entry name" value="Glyco_hormone_CN"/>
</dbReference>
<evidence type="ECO:0000259" key="4">
    <source>
        <dbReference type="PROSITE" id="PS01185"/>
    </source>
</evidence>
<keyword evidence="2" id="KW-0964">Secreted</keyword>
<evidence type="ECO:0000313" key="6">
    <source>
        <dbReference type="Proteomes" id="UP001497497"/>
    </source>
</evidence>
<evidence type="ECO:0000313" key="5">
    <source>
        <dbReference type="EMBL" id="CAL1527228.1"/>
    </source>
</evidence>
<dbReference type="InterPro" id="IPR006207">
    <property type="entry name" value="Cys_knot_C"/>
</dbReference>
<keyword evidence="3" id="KW-1015">Disulfide bond</keyword>
<proteinExistence type="predicted"/>
<gene>
    <name evidence="5" type="ORF">GSLYS_00001405001</name>
</gene>
<evidence type="ECO:0000256" key="3">
    <source>
        <dbReference type="ARBA" id="ARBA00023157"/>
    </source>
</evidence>
<protein>
    <recommendedName>
        <fullName evidence="4">CTCK domain-containing protein</fullName>
    </recommendedName>
</protein>
<dbReference type="GO" id="GO:0005576">
    <property type="term" value="C:extracellular region"/>
    <property type="evidence" value="ECO:0007669"/>
    <property type="project" value="UniProtKB-SubCell"/>
</dbReference>